<evidence type="ECO:0000259" key="5">
    <source>
        <dbReference type="PROSITE" id="PS50016"/>
    </source>
</evidence>
<dbReference type="SUPFAM" id="SSF57903">
    <property type="entry name" value="FYVE/PHD zinc finger"/>
    <property type="match status" value="1"/>
</dbReference>
<dbReference type="SMART" id="SM00249">
    <property type="entry name" value="PHD"/>
    <property type="match status" value="1"/>
</dbReference>
<keyword evidence="8" id="KW-1185">Reference proteome</keyword>
<dbReference type="PROSITE" id="PS50081">
    <property type="entry name" value="ZF_DAG_PE_2"/>
    <property type="match status" value="1"/>
</dbReference>
<feature type="domain" description="PHD-type" evidence="5">
    <location>
        <begin position="281"/>
        <end position="331"/>
    </location>
</feature>
<dbReference type="Proteomes" id="UP001628156">
    <property type="component" value="Unassembled WGS sequence"/>
</dbReference>
<dbReference type="Gene3D" id="3.30.40.10">
    <property type="entry name" value="Zinc/RING finger domain, C3HC4 (zinc finger)"/>
    <property type="match status" value="1"/>
</dbReference>
<evidence type="ECO:0000256" key="4">
    <source>
        <dbReference type="PROSITE-ProRule" id="PRU00146"/>
    </source>
</evidence>
<name>A0ABQ0DVF4_9EUKA</name>
<dbReference type="InterPro" id="IPR019787">
    <property type="entry name" value="Znf_PHD-finger"/>
</dbReference>
<dbReference type="InterPro" id="IPR001965">
    <property type="entry name" value="Znf_PHD"/>
</dbReference>
<evidence type="ECO:0000259" key="6">
    <source>
        <dbReference type="PROSITE" id="PS50081"/>
    </source>
</evidence>
<dbReference type="InterPro" id="IPR002219">
    <property type="entry name" value="PKC_DAG/PE"/>
</dbReference>
<evidence type="ECO:0000313" key="7">
    <source>
        <dbReference type="EMBL" id="GAB1226717.1"/>
    </source>
</evidence>
<protein>
    <recommendedName>
        <fullName evidence="9">Phorbol-ester/DAG-type domain-containing protein</fullName>
    </recommendedName>
</protein>
<organism evidence="7 8">
    <name type="scientific">Entamoeba nuttalli</name>
    <dbReference type="NCBI Taxonomy" id="412467"/>
    <lineage>
        <taxon>Eukaryota</taxon>
        <taxon>Amoebozoa</taxon>
        <taxon>Evosea</taxon>
        <taxon>Archamoebae</taxon>
        <taxon>Mastigamoebida</taxon>
        <taxon>Entamoebidae</taxon>
        <taxon>Entamoeba</taxon>
    </lineage>
</organism>
<evidence type="ECO:0000256" key="3">
    <source>
        <dbReference type="ARBA" id="ARBA00022833"/>
    </source>
</evidence>
<evidence type="ECO:0000256" key="2">
    <source>
        <dbReference type="ARBA" id="ARBA00022771"/>
    </source>
</evidence>
<feature type="domain" description="Phorbol-ester/DAG-type" evidence="6">
    <location>
        <begin position="269"/>
        <end position="324"/>
    </location>
</feature>
<comment type="caution">
    <text evidence="7">The sequence shown here is derived from an EMBL/GenBank/DDBJ whole genome shotgun (WGS) entry which is preliminary data.</text>
</comment>
<reference evidence="7 8" key="1">
    <citation type="journal article" date="2019" name="PLoS Negl. Trop. Dis.">
        <title>Whole genome sequencing of Entamoeba nuttalli reveals mammalian host-related molecular signatures and a novel octapeptide-repeat surface protein.</title>
        <authorList>
            <person name="Tanaka M."/>
            <person name="Makiuchi T."/>
            <person name="Komiyama T."/>
            <person name="Shiina T."/>
            <person name="Osaki K."/>
            <person name="Tachibana H."/>
        </authorList>
    </citation>
    <scope>NUCLEOTIDE SEQUENCE [LARGE SCALE GENOMIC DNA]</scope>
    <source>
        <strain evidence="7 8">P19-061405</strain>
    </source>
</reference>
<dbReference type="InterPro" id="IPR011011">
    <property type="entry name" value="Znf_FYVE_PHD"/>
</dbReference>
<accession>A0ABQ0DVF4</accession>
<dbReference type="EMBL" id="BAAFRS010000304">
    <property type="protein sequence ID" value="GAB1226717.1"/>
    <property type="molecule type" value="Genomic_DNA"/>
</dbReference>
<dbReference type="InterPro" id="IPR013083">
    <property type="entry name" value="Znf_RING/FYVE/PHD"/>
</dbReference>
<evidence type="ECO:0000256" key="1">
    <source>
        <dbReference type="ARBA" id="ARBA00022723"/>
    </source>
</evidence>
<evidence type="ECO:0008006" key="9">
    <source>
        <dbReference type="Google" id="ProtNLM"/>
    </source>
</evidence>
<keyword evidence="3" id="KW-0862">Zinc</keyword>
<proteinExistence type="predicted"/>
<sequence>MYKGQPNSSDTESVVSIEDTEIDEIIQEMFPLEYLVKQRVHVDGTFFKVKYKNTILSLKQEMLKFKEQHPTDLHPITHFSFSLAKSFLYDQFEYYSSTPNQESDINEILKETRESLVSYYRSMNLIFSTIQRQSPSNLGTFRVIICTSVGGIKRYLQSVQCLFQSRSKPVTVEYGDDVHPGDIILFGDELTENGTTSLLVFAWGCFEKQTELSYTVKVLSPINEFKVTGIPQPRRLFIFEKLTFSCCDSMKIAKYFFAHITAELMKIDSGSLTLTSFIEEPQFCTRCKNILNFPRSSCVMCHGCNRYYHEKCLSAYVSTNEAYCCKDCRNNSFIYCYLSNLLYPFRKMRRCLFCSQPFISDKELELRGVVSFTCSKCLSQFQNSISSLYFRKCYSATNRKMVELYHKNKQLQNNPVLLLTYMFVLMSDIASVSEQ</sequence>
<dbReference type="PROSITE" id="PS50016">
    <property type="entry name" value="ZF_PHD_2"/>
    <property type="match status" value="1"/>
</dbReference>
<gene>
    <name evidence="7" type="ORF">ENUP19_0304G0005</name>
</gene>
<evidence type="ECO:0000313" key="8">
    <source>
        <dbReference type="Proteomes" id="UP001628156"/>
    </source>
</evidence>
<keyword evidence="2 4" id="KW-0863">Zinc-finger</keyword>
<keyword evidence="1" id="KW-0479">Metal-binding</keyword>